<keyword evidence="2" id="KW-0479">Metal-binding</keyword>
<evidence type="ECO:0000256" key="4">
    <source>
        <dbReference type="ARBA" id="ARBA00022833"/>
    </source>
</evidence>
<feature type="compositionally biased region" description="Basic residues" evidence="6">
    <location>
        <begin position="130"/>
        <end position="139"/>
    </location>
</feature>
<reference evidence="9" key="3">
    <citation type="submission" date="2025-09" db="UniProtKB">
        <authorList>
            <consortium name="Ensembl"/>
        </authorList>
    </citation>
    <scope>IDENTIFICATION</scope>
    <source>
        <strain evidence="9">Guanapo</strain>
    </source>
</reference>
<dbReference type="PROSITE" id="PS50171">
    <property type="entry name" value="ZF_MATRIN"/>
    <property type="match status" value="1"/>
</dbReference>
<dbReference type="Bgee" id="ENSPREG00000018630">
    <property type="expression patterns" value="Expressed in head and 1 other cell type or tissue"/>
</dbReference>
<dbReference type="PROSITE" id="PS01159">
    <property type="entry name" value="WW_DOMAIN_1"/>
    <property type="match status" value="2"/>
</dbReference>
<keyword evidence="4" id="KW-0862">Zinc</keyword>
<feature type="compositionally biased region" description="Basic and acidic residues" evidence="6">
    <location>
        <begin position="390"/>
        <end position="400"/>
    </location>
</feature>
<keyword evidence="10" id="KW-1185">Reference proteome</keyword>
<evidence type="ECO:0000259" key="7">
    <source>
        <dbReference type="PROSITE" id="PS50020"/>
    </source>
</evidence>
<evidence type="ECO:0000256" key="3">
    <source>
        <dbReference type="ARBA" id="ARBA00022771"/>
    </source>
</evidence>
<feature type="domain" description="WW" evidence="7">
    <location>
        <begin position="151"/>
        <end position="178"/>
    </location>
</feature>
<comment type="subcellular location">
    <subcellularLocation>
        <location evidence="1">Nucleus</location>
    </subcellularLocation>
</comment>
<dbReference type="GeneTree" id="ENSGT00390000013956"/>
<evidence type="ECO:0000256" key="5">
    <source>
        <dbReference type="ARBA" id="ARBA00023242"/>
    </source>
</evidence>
<dbReference type="OMA" id="FDNSTRW"/>
<dbReference type="Pfam" id="PF00397">
    <property type="entry name" value="WW"/>
    <property type="match status" value="2"/>
</dbReference>
<organism evidence="9 10">
    <name type="scientific">Poecilia reticulata</name>
    <name type="common">Guppy</name>
    <name type="synonym">Acanthophacelus reticulatus</name>
    <dbReference type="NCBI Taxonomy" id="8081"/>
    <lineage>
        <taxon>Eukaryota</taxon>
        <taxon>Metazoa</taxon>
        <taxon>Chordata</taxon>
        <taxon>Craniata</taxon>
        <taxon>Vertebrata</taxon>
        <taxon>Euteleostomi</taxon>
        <taxon>Actinopterygii</taxon>
        <taxon>Neopterygii</taxon>
        <taxon>Teleostei</taxon>
        <taxon>Neoteleostei</taxon>
        <taxon>Acanthomorphata</taxon>
        <taxon>Ovalentaria</taxon>
        <taxon>Atherinomorphae</taxon>
        <taxon>Cyprinodontiformes</taxon>
        <taxon>Poeciliidae</taxon>
        <taxon>Poeciliinae</taxon>
        <taxon>Poecilia</taxon>
    </lineage>
</organism>
<protein>
    <submittedName>
        <fullName evidence="9">WW domain binding protein 4</fullName>
    </submittedName>
</protein>
<dbReference type="InterPro" id="IPR000690">
    <property type="entry name" value="Matrin/U1-C_Znf_C2H2"/>
</dbReference>
<dbReference type="SMART" id="SM00456">
    <property type="entry name" value="WW"/>
    <property type="match status" value="2"/>
</dbReference>
<dbReference type="GO" id="GO:0008270">
    <property type="term" value="F:zinc ion binding"/>
    <property type="evidence" value="ECO:0007669"/>
    <property type="project" value="UniProtKB-KW"/>
</dbReference>
<dbReference type="STRING" id="8081.ENSPREP00000027541"/>
<sequence length="433" mass="48669">MFSSLIQKCCAFSRADYWKSQPRKFCQYCKCWIADNKPSIEFHERGKNHKENVAAKISEIKKKSVEKAKKEERMSKEFAAMEEAALKAYEEDLKRMQRGSDGSSSPVRAAPQYQPVPLVGVQPKKQQQQQKKKGWKASRKSREGPREMQVWVEGQSDEGHTYYYNTVTGVSQWEKPEGFQGRSSASAQSQQSESSLGSPWMGAVSPDGYTYFYNTNTGESSWEKPADFPSSEESETQLEKEENAGEDQSSQLETAPAGEERSESDGSALELQPVGEVDLKPKIPKINFRKRKSETEPSEKEGEDKVAEEALEEEKKETKPEEEAQRSGPKPETVAEVATAGKTPVKRPRAANPYGAWERIQQKQDPFANVDLQLPQTEESVAGTPAELPSEPKPKFKERVITSLGEEGGPASFRRNKAQNGKNRSLRQRDDDD</sequence>
<dbReference type="GO" id="GO:0071011">
    <property type="term" value="C:precatalytic spliceosome"/>
    <property type="evidence" value="ECO:0007669"/>
    <property type="project" value="TreeGrafter"/>
</dbReference>
<dbReference type="Ensembl" id="ENSPRET00000027841.1">
    <property type="protein sequence ID" value="ENSPREP00000027541.1"/>
    <property type="gene ID" value="ENSPREG00000018630.1"/>
</dbReference>
<feature type="region of interest" description="Disordered" evidence="6">
    <location>
        <begin position="174"/>
        <end position="433"/>
    </location>
</feature>
<keyword evidence="3" id="KW-0863">Zinc-finger</keyword>
<dbReference type="InterPro" id="IPR036236">
    <property type="entry name" value="Znf_C2H2_sf"/>
</dbReference>
<dbReference type="InterPro" id="IPR003604">
    <property type="entry name" value="Matrin/U1-like-C_Znf_C2H2"/>
</dbReference>
<dbReference type="InterPro" id="IPR013085">
    <property type="entry name" value="U1-CZ_Znf_C2H2"/>
</dbReference>
<dbReference type="PANTHER" id="PTHR13173:SF10">
    <property type="entry name" value="WW DOMAIN-BINDING PROTEIN 4"/>
    <property type="match status" value="1"/>
</dbReference>
<dbReference type="AlphaFoldDB" id="A0A3P9Q070"/>
<dbReference type="SUPFAM" id="SSF57667">
    <property type="entry name" value="beta-beta-alpha zinc fingers"/>
    <property type="match status" value="1"/>
</dbReference>
<dbReference type="SMART" id="SM00451">
    <property type="entry name" value="ZnF_U1"/>
    <property type="match status" value="1"/>
</dbReference>
<feature type="region of interest" description="Disordered" evidence="6">
    <location>
        <begin position="96"/>
        <end position="158"/>
    </location>
</feature>
<feature type="domain" description="WW" evidence="7">
    <location>
        <begin position="194"/>
        <end position="227"/>
    </location>
</feature>
<evidence type="ECO:0000256" key="6">
    <source>
        <dbReference type="SAM" id="MobiDB-lite"/>
    </source>
</evidence>
<keyword evidence="5" id="KW-0539">Nucleus</keyword>
<dbReference type="GO" id="GO:0003723">
    <property type="term" value="F:RNA binding"/>
    <property type="evidence" value="ECO:0007669"/>
    <property type="project" value="TreeGrafter"/>
</dbReference>
<dbReference type="CDD" id="cd00201">
    <property type="entry name" value="WW"/>
    <property type="match status" value="2"/>
</dbReference>
<dbReference type="InterPro" id="IPR040023">
    <property type="entry name" value="WBP4"/>
</dbReference>
<dbReference type="InterPro" id="IPR036020">
    <property type="entry name" value="WW_dom_sf"/>
</dbReference>
<name>A0A3P9Q070_POERE</name>
<dbReference type="Gene3D" id="2.20.70.10">
    <property type="match status" value="2"/>
</dbReference>
<evidence type="ECO:0000256" key="2">
    <source>
        <dbReference type="ARBA" id="ARBA00022723"/>
    </source>
</evidence>
<dbReference type="GO" id="GO:0000398">
    <property type="term" value="P:mRNA splicing, via spliceosome"/>
    <property type="evidence" value="ECO:0007669"/>
    <property type="project" value="InterPro"/>
</dbReference>
<dbReference type="Proteomes" id="UP000242638">
    <property type="component" value="Unassembled WGS sequence"/>
</dbReference>
<dbReference type="PROSITE" id="PS50020">
    <property type="entry name" value="WW_DOMAIN_2"/>
    <property type="match status" value="2"/>
</dbReference>
<dbReference type="InterPro" id="IPR001202">
    <property type="entry name" value="WW_dom"/>
</dbReference>
<proteinExistence type="predicted"/>
<reference evidence="10" key="1">
    <citation type="submission" date="2013-11" db="EMBL/GenBank/DDBJ databases">
        <title>The genomic landscape of the Guanapo guppy.</title>
        <authorList>
            <person name="Kuenstner A."/>
            <person name="Dreyer C."/>
        </authorList>
    </citation>
    <scope>NUCLEOTIDE SEQUENCE</scope>
    <source>
        <strain evidence="10">Guanapo</strain>
    </source>
</reference>
<dbReference type="Pfam" id="PF06220">
    <property type="entry name" value="zf-U1"/>
    <property type="match status" value="1"/>
</dbReference>
<evidence type="ECO:0000259" key="8">
    <source>
        <dbReference type="PROSITE" id="PS50171"/>
    </source>
</evidence>
<feature type="compositionally biased region" description="Low complexity" evidence="6">
    <location>
        <begin position="183"/>
        <end position="195"/>
    </location>
</feature>
<feature type="domain" description="Matrin-type" evidence="8">
    <location>
        <begin position="24"/>
        <end position="55"/>
    </location>
</feature>
<dbReference type="PANTHER" id="PTHR13173">
    <property type="entry name" value="WW DOMAIN BINDING PROTEIN 4"/>
    <property type="match status" value="1"/>
</dbReference>
<accession>A0A3P9Q070</accession>
<dbReference type="Gene3D" id="3.30.160.60">
    <property type="entry name" value="Classic Zinc Finger"/>
    <property type="match status" value="1"/>
</dbReference>
<reference evidence="9" key="2">
    <citation type="submission" date="2025-08" db="UniProtKB">
        <authorList>
            <consortium name="Ensembl"/>
        </authorList>
    </citation>
    <scope>IDENTIFICATION</scope>
    <source>
        <strain evidence="9">Guanapo</strain>
    </source>
</reference>
<dbReference type="SUPFAM" id="SSF51045">
    <property type="entry name" value="WW domain"/>
    <property type="match status" value="2"/>
</dbReference>
<evidence type="ECO:0000313" key="10">
    <source>
        <dbReference type="Proteomes" id="UP000242638"/>
    </source>
</evidence>
<feature type="compositionally biased region" description="Basic and acidic residues" evidence="6">
    <location>
        <begin position="293"/>
        <end position="325"/>
    </location>
</feature>
<evidence type="ECO:0000256" key="1">
    <source>
        <dbReference type="ARBA" id="ARBA00004123"/>
    </source>
</evidence>
<evidence type="ECO:0000313" key="9">
    <source>
        <dbReference type="Ensembl" id="ENSPREP00000027541.1"/>
    </source>
</evidence>